<dbReference type="Proteomes" id="UP000801492">
    <property type="component" value="Unassembled WGS sequence"/>
</dbReference>
<feature type="non-terminal residue" evidence="1">
    <location>
        <position position="1"/>
    </location>
</feature>
<proteinExistence type="predicted"/>
<comment type="caution">
    <text evidence="1">The sequence shown here is derived from an EMBL/GenBank/DDBJ whole genome shotgun (WGS) entry which is preliminary data.</text>
</comment>
<protein>
    <submittedName>
        <fullName evidence="1">Uncharacterized protein</fullName>
    </submittedName>
</protein>
<evidence type="ECO:0000313" key="1">
    <source>
        <dbReference type="EMBL" id="KAF2890004.1"/>
    </source>
</evidence>
<reference evidence="1" key="1">
    <citation type="submission" date="2019-08" db="EMBL/GenBank/DDBJ databases">
        <title>The genome of the North American firefly Photinus pyralis.</title>
        <authorList>
            <consortium name="Photinus pyralis genome working group"/>
            <person name="Fallon T.R."/>
            <person name="Sander Lower S.E."/>
            <person name="Weng J.-K."/>
        </authorList>
    </citation>
    <scope>NUCLEOTIDE SEQUENCE</scope>
    <source>
        <strain evidence="1">TRF0915ILg1</strain>
        <tissue evidence="1">Whole body</tissue>
    </source>
</reference>
<organism evidence="1 2">
    <name type="scientific">Ignelater luminosus</name>
    <name type="common">Cucubano</name>
    <name type="synonym">Pyrophorus luminosus</name>
    <dbReference type="NCBI Taxonomy" id="2038154"/>
    <lineage>
        <taxon>Eukaryota</taxon>
        <taxon>Metazoa</taxon>
        <taxon>Ecdysozoa</taxon>
        <taxon>Arthropoda</taxon>
        <taxon>Hexapoda</taxon>
        <taxon>Insecta</taxon>
        <taxon>Pterygota</taxon>
        <taxon>Neoptera</taxon>
        <taxon>Endopterygota</taxon>
        <taxon>Coleoptera</taxon>
        <taxon>Polyphaga</taxon>
        <taxon>Elateriformia</taxon>
        <taxon>Elateroidea</taxon>
        <taxon>Elateridae</taxon>
        <taxon>Agrypninae</taxon>
        <taxon>Pyrophorini</taxon>
        <taxon>Ignelater</taxon>
    </lineage>
</organism>
<dbReference type="OrthoDB" id="6723718at2759"/>
<sequence>MPCKVAQFLNIKNPEAYTGGSFGRTSTTLLENTRTEGTLLANKGVSILGLKWHGGWKSLAVAEKYVKDSPRNKIQYGERILHVGNKLSSLSSAKFS</sequence>
<gene>
    <name evidence="1" type="ORF">ILUMI_16169</name>
</gene>
<name>A0A8K0CM82_IGNLU</name>
<keyword evidence="2" id="KW-1185">Reference proteome</keyword>
<evidence type="ECO:0000313" key="2">
    <source>
        <dbReference type="Proteomes" id="UP000801492"/>
    </source>
</evidence>
<accession>A0A8K0CM82</accession>
<dbReference type="EMBL" id="VTPC01059580">
    <property type="protein sequence ID" value="KAF2890004.1"/>
    <property type="molecule type" value="Genomic_DNA"/>
</dbReference>
<dbReference type="AlphaFoldDB" id="A0A8K0CM82"/>